<reference evidence="7 8" key="1">
    <citation type="submission" date="2024-09" db="EMBL/GenBank/DDBJ databases">
        <authorList>
            <person name="Sun Q."/>
            <person name="Mori K."/>
        </authorList>
    </citation>
    <scope>NUCLEOTIDE SEQUENCE [LARGE SCALE GENOMIC DNA]</scope>
    <source>
        <strain evidence="7 8">JCM 6917</strain>
    </source>
</reference>
<comment type="pathway">
    <text evidence="1">Antibiotic biosynthesis.</text>
</comment>
<feature type="domain" description="PKS/mFAS DH" evidence="6">
    <location>
        <begin position="494"/>
        <end position="769"/>
    </location>
</feature>
<evidence type="ECO:0000256" key="2">
    <source>
        <dbReference type="ARBA" id="ARBA00022679"/>
    </source>
</evidence>
<feature type="region of interest" description="N-terminal hotdog fold" evidence="5">
    <location>
        <begin position="494"/>
        <end position="621"/>
    </location>
</feature>
<dbReference type="InterPro" id="IPR050091">
    <property type="entry name" value="PKS_NRPS_Biosynth_Enz"/>
</dbReference>
<evidence type="ECO:0000256" key="4">
    <source>
        <dbReference type="ARBA" id="ARBA00023315"/>
    </source>
</evidence>
<dbReference type="Pfam" id="PF21089">
    <property type="entry name" value="PKS_DH_N"/>
    <property type="match status" value="1"/>
</dbReference>
<feature type="active site" description="Proton donor; for dehydratase activity" evidence="5">
    <location>
        <position position="693"/>
    </location>
</feature>
<evidence type="ECO:0000256" key="1">
    <source>
        <dbReference type="ARBA" id="ARBA00004792"/>
    </source>
</evidence>
<dbReference type="Pfam" id="PF00698">
    <property type="entry name" value="Acyl_transf_1"/>
    <property type="match status" value="1"/>
</dbReference>
<evidence type="ECO:0000256" key="5">
    <source>
        <dbReference type="PROSITE-ProRule" id="PRU01363"/>
    </source>
</evidence>
<proteinExistence type="predicted"/>
<dbReference type="InterPro" id="IPR049552">
    <property type="entry name" value="PKS_DH_N"/>
</dbReference>
<feature type="region of interest" description="C-terminal hotdog fold" evidence="5">
    <location>
        <begin position="632"/>
        <end position="769"/>
    </location>
</feature>
<feature type="non-terminal residue" evidence="7">
    <location>
        <position position="1"/>
    </location>
</feature>
<dbReference type="Proteomes" id="UP001589709">
    <property type="component" value="Unassembled WGS sequence"/>
</dbReference>
<dbReference type="InterPro" id="IPR016036">
    <property type="entry name" value="Malonyl_transacylase_ACP-bd"/>
</dbReference>
<feature type="active site" description="Proton acceptor; for dehydratase activity" evidence="5">
    <location>
        <position position="526"/>
    </location>
</feature>
<evidence type="ECO:0000313" key="8">
    <source>
        <dbReference type="Proteomes" id="UP001589709"/>
    </source>
</evidence>
<dbReference type="RefSeq" id="WP_381351106.1">
    <property type="nucleotide sequence ID" value="NZ_JBHMCY010000155.1"/>
</dbReference>
<keyword evidence="3" id="KW-0511">Multifunctional enzyme</keyword>
<dbReference type="Gene3D" id="3.30.70.3290">
    <property type="match status" value="1"/>
</dbReference>
<dbReference type="SUPFAM" id="SSF55048">
    <property type="entry name" value="Probable ACP-binding domain of malonyl-CoA ACP transacylase"/>
    <property type="match status" value="1"/>
</dbReference>
<dbReference type="Gene3D" id="3.10.129.110">
    <property type="entry name" value="Polyketide synthase dehydratase"/>
    <property type="match status" value="1"/>
</dbReference>
<dbReference type="Gene3D" id="3.40.366.10">
    <property type="entry name" value="Malonyl-Coenzyme A Acyl Carrier Protein, domain 2"/>
    <property type="match status" value="1"/>
</dbReference>
<sequence>FGISGTNAHVILEEPPAEQPAEAPAASTANGRGPVVWSLSAPYAAGLRNQAERLASFVREASQPWPDVYAVGHALATGRAVFGHRAVVVGRSREELLAGLGGVAAGGAGVGALVGRAGVVGKLALVFAGQGSQRVGMGRELYALSEVFAGALEEVCAAFEGLLERPLRELVLGGVSDEETLAQTRYAQPAIFAVEVALFRLLESLGVRPDLVAGHSVGELVAAYVAGVWSLPDAARLVAARGRLMQAAPAGGVMVSVRLSEEEVRAGLEALGVVGVVSVAAVNGPRQTVVSGDAGAVERVVGYWRAQGCRTKRLLVSHAFHSSHMDAVVEEFRQVAGSVRYGEPRVGVVSAVTGRVAGVEELSDPGYWAGQIRRTVRFADAVRCLRGEGVGTFLEVAGEQAVAQQVEEVLEGLDGVSLGGVVAGVTADPEKLLAALAGAHVGGVDVDWSAWFTRAPATAVDLPTYPFDHHHYWLAPHALAGDARRFGLADTADHPLLGALVTPAEGDGLLLSGLLSLRTHPWLADHAIAGSVLLPGTAFLELALQAARAAGCDEVTELTLEQPLALPAREAVQIQVVVQGADEQGHRALAIHSRTAEPDGEHDRPWTCHATGAIAPEAARAPQTSAWLPAGAVPLDLDDAYPRLADEGYAYGPAFRGLRAAWSSGADLYAEVEIAESQRAEAARCGLHPALLDAVLHALAVDGLTDGGGIQVPFSFTGVRLHAHGASVLRARLRRTDSGVALTLTDPTGEVVADIGSLAMRAFDARGAAAVPGRHLHAVRWMPLPADTAADGASPEPVVVRVPAAGGAASQVVAGALDQVRDCLGGEGVVVVVTACGDVAGAA</sequence>
<evidence type="ECO:0000256" key="3">
    <source>
        <dbReference type="ARBA" id="ARBA00023268"/>
    </source>
</evidence>
<dbReference type="InterPro" id="IPR014043">
    <property type="entry name" value="Acyl_transferase_dom"/>
</dbReference>
<dbReference type="InterPro" id="IPR020807">
    <property type="entry name" value="PKS_DH"/>
</dbReference>
<dbReference type="Pfam" id="PF14765">
    <property type="entry name" value="PS-DH"/>
    <property type="match status" value="1"/>
</dbReference>
<dbReference type="SMART" id="SM00827">
    <property type="entry name" value="PKS_AT"/>
    <property type="match status" value="1"/>
</dbReference>
<dbReference type="InterPro" id="IPR001227">
    <property type="entry name" value="Ac_transferase_dom_sf"/>
</dbReference>
<dbReference type="InterPro" id="IPR042104">
    <property type="entry name" value="PKS_dehydratase_sf"/>
</dbReference>
<keyword evidence="4 7" id="KW-0012">Acyltransferase</keyword>
<dbReference type="PANTHER" id="PTHR43775">
    <property type="entry name" value="FATTY ACID SYNTHASE"/>
    <property type="match status" value="1"/>
</dbReference>
<dbReference type="PROSITE" id="PS52019">
    <property type="entry name" value="PKS_MFAS_DH"/>
    <property type="match status" value="1"/>
</dbReference>
<evidence type="ECO:0000313" key="7">
    <source>
        <dbReference type="EMBL" id="MFB9467786.1"/>
    </source>
</evidence>
<dbReference type="SMART" id="SM00826">
    <property type="entry name" value="PKS_DH"/>
    <property type="match status" value="1"/>
</dbReference>
<gene>
    <name evidence="7" type="ORF">ACFF45_35205</name>
</gene>
<dbReference type="InterPro" id="IPR049551">
    <property type="entry name" value="PKS_DH_C"/>
</dbReference>
<dbReference type="GO" id="GO:0016746">
    <property type="term" value="F:acyltransferase activity"/>
    <property type="evidence" value="ECO:0007669"/>
    <property type="project" value="UniProtKB-KW"/>
</dbReference>
<protein>
    <submittedName>
        <fullName evidence="7">Acyltransferase domain-containing protein</fullName>
    </submittedName>
</protein>
<evidence type="ECO:0000259" key="6">
    <source>
        <dbReference type="PROSITE" id="PS52019"/>
    </source>
</evidence>
<keyword evidence="2" id="KW-0808">Transferase</keyword>
<name>A0ABV5NBX3_9ACTN</name>
<keyword evidence="8" id="KW-1185">Reference proteome</keyword>
<dbReference type="SUPFAM" id="SSF52151">
    <property type="entry name" value="FabD/lysophospholipase-like"/>
    <property type="match status" value="1"/>
</dbReference>
<dbReference type="InterPro" id="IPR049900">
    <property type="entry name" value="PKS_mFAS_DH"/>
</dbReference>
<comment type="caution">
    <text evidence="7">The sequence shown here is derived from an EMBL/GenBank/DDBJ whole genome shotgun (WGS) entry which is preliminary data.</text>
</comment>
<dbReference type="EMBL" id="JBHMCY010000155">
    <property type="protein sequence ID" value="MFB9467786.1"/>
    <property type="molecule type" value="Genomic_DNA"/>
</dbReference>
<feature type="non-terminal residue" evidence="7">
    <location>
        <position position="843"/>
    </location>
</feature>
<organism evidence="7 8">
    <name type="scientific">Streptomyces cinereospinus</name>
    <dbReference type="NCBI Taxonomy" id="285561"/>
    <lineage>
        <taxon>Bacteria</taxon>
        <taxon>Bacillati</taxon>
        <taxon>Actinomycetota</taxon>
        <taxon>Actinomycetes</taxon>
        <taxon>Kitasatosporales</taxon>
        <taxon>Streptomycetaceae</taxon>
        <taxon>Streptomyces</taxon>
    </lineage>
</organism>
<dbReference type="InterPro" id="IPR016035">
    <property type="entry name" value="Acyl_Trfase/lysoPLipase"/>
</dbReference>
<dbReference type="PANTHER" id="PTHR43775:SF51">
    <property type="entry name" value="INACTIVE PHENOLPHTHIOCEROL SYNTHESIS POLYKETIDE SYNTHASE TYPE I PKS1-RELATED"/>
    <property type="match status" value="1"/>
</dbReference>
<accession>A0ABV5NBX3</accession>